<dbReference type="Proteomes" id="UP001207468">
    <property type="component" value="Unassembled WGS sequence"/>
</dbReference>
<accession>A0ACC0U017</accession>
<keyword evidence="2" id="KW-1185">Reference proteome</keyword>
<sequence length="168" mass="18596">MSVNNCVAHFSPLSSDPLSAQKLAKGDVVKLHLGAHIDDFAVIAAKTIVVGATPESPVTGRRADALRAAWATRIGRLRRRWVRWRRRGTASPSKVRFSFRVSRPPRTARSAVSPALPATATVSASPATAILSQLSSHHLSHVHCHLSSSLRRPYRHQHQHQHQHRHLH</sequence>
<dbReference type="EMBL" id="JAGFNK010000257">
    <property type="protein sequence ID" value="KAI9455126.1"/>
    <property type="molecule type" value="Genomic_DNA"/>
</dbReference>
<reference evidence="1" key="1">
    <citation type="submission" date="2021-03" db="EMBL/GenBank/DDBJ databases">
        <title>Evolutionary priming and transition to the ectomycorrhizal habit in an iconic lineage of mushroom-forming fungi: is preadaptation a requirement?</title>
        <authorList>
            <consortium name="DOE Joint Genome Institute"/>
            <person name="Looney B.P."/>
            <person name="Miyauchi S."/>
            <person name="Morin E."/>
            <person name="Drula E."/>
            <person name="Courty P.E."/>
            <person name="Chicoki N."/>
            <person name="Fauchery L."/>
            <person name="Kohler A."/>
            <person name="Kuo A."/>
            <person name="LaButti K."/>
            <person name="Pangilinan J."/>
            <person name="Lipzen A."/>
            <person name="Riley R."/>
            <person name="Andreopoulos W."/>
            <person name="He G."/>
            <person name="Johnson J."/>
            <person name="Barry K.W."/>
            <person name="Grigoriev I.V."/>
            <person name="Nagy L."/>
            <person name="Hibbett D."/>
            <person name="Henrissat B."/>
            <person name="Matheny P.B."/>
            <person name="Labbe J."/>
            <person name="Martin A.F."/>
        </authorList>
    </citation>
    <scope>NUCLEOTIDE SEQUENCE</scope>
    <source>
        <strain evidence="1">BPL698</strain>
    </source>
</reference>
<name>A0ACC0U017_9AGAM</name>
<comment type="caution">
    <text evidence="1">The sequence shown here is derived from an EMBL/GenBank/DDBJ whole genome shotgun (WGS) entry which is preliminary data.</text>
</comment>
<evidence type="ECO:0000313" key="2">
    <source>
        <dbReference type="Proteomes" id="UP001207468"/>
    </source>
</evidence>
<organism evidence="1 2">
    <name type="scientific">Russula earlei</name>
    <dbReference type="NCBI Taxonomy" id="71964"/>
    <lineage>
        <taxon>Eukaryota</taxon>
        <taxon>Fungi</taxon>
        <taxon>Dikarya</taxon>
        <taxon>Basidiomycota</taxon>
        <taxon>Agaricomycotina</taxon>
        <taxon>Agaricomycetes</taxon>
        <taxon>Russulales</taxon>
        <taxon>Russulaceae</taxon>
        <taxon>Russula</taxon>
    </lineage>
</organism>
<evidence type="ECO:0000313" key="1">
    <source>
        <dbReference type="EMBL" id="KAI9455126.1"/>
    </source>
</evidence>
<proteinExistence type="predicted"/>
<gene>
    <name evidence="1" type="ORF">F5148DRAFT_400430</name>
</gene>
<protein>
    <submittedName>
        <fullName evidence="1">Uncharacterized protein</fullName>
    </submittedName>
</protein>